<organism evidence="1 2">
    <name type="scientific">Rhizopus delemar (strain RA 99-880 / ATCC MYA-4621 / FGSC 9543 / NRRL 43880)</name>
    <name type="common">Mucormycosis agent</name>
    <name type="synonym">Rhizopus arrhizus var. delemar</name>
    <dbReference type="NCBI Taxonomy" id="246409"/>
    <lineage>
        <taxon>Eukaryota</taxon>
        <taxon>Fungi</taxon>
        <taxon>Fungi incertae sedis</taxon>
        <taxon>Mucoromycota</taxon>
        <taxon>Mucoromycotina</taxon>
        <taxon>Mucoromycetes</taxon>
        <taxon>Mucorales</taxon>
        <taxon>Mucorineae</taxon>
        <taxon>Rhizopodaceae</taxon>
        <taxon>Rhizopus</taxon>
    </lineage>
</organism>
<sequence>MMLVFELLATLQNEYDNQKNILRKLRRENNFLDPVGEEHSIRYKFENSDLLK</sequence>
<dbReference type="GeneID" id="93614304"/>
<gene>
    <name evidence="1" type="ORF">RO3G_07333</name>
</gene>
<dbReference type="OrthoDB" id="2234799at2759"/>
<dbReference type="EMBL" id="CH476736">
    <property type="protein sequence ID" value="EIE82628.1"/>
    <property type="molecule type" value="Genomic_DNA"/>
</dbReference>
<dbReference type="Proteomes" id="UP000009138">
    <property type="component" value="Unassembled WGS sequence"/>
</dbReference>
<evidence type="ECO:0000313" key="1">
    <source>
        <dbReference type="EMBL" id="EIE82628.1"/>
    </source>
</evidence>
<protein>
    <submittedName>
        <fullName evidence="1">Uncharacterized protein</fullName>
    </submittedName>
</protein>
<evidence type="ECO:0000313" key="2">
    <source>
        <dbReference type="Proteomes" id="UP000009138"/>
    </source>
</evidence>
<reference evidence="1 2" key="1">
    <citation type="journal article" date="2009" name="PLoS Genet.">
        <title>Genomic analysis of the basal lineage fungus Rhizopus oryzae reveals a whole-genome duplication.</title>
        <authorList>
            <person name="Ma L.-J."/>
            <person name="Ibrahim A.S."/>
            <person name="Skory C."/>
            <person name="Grabherr M.G."/>
            <person name="Burger G."/>
            <person name="Butler M."/>
            <person name="Elias M."/>
            <person name="Idnurm A."/>
            <person name="Lang B.F."/>
            <person name="Sone T."/>
            <person name="Abe A."/>
            <person name="Calvo S.E."/>
            <person name="Corrochano L.M."/>
            <person name="Engels R."/>
            <person name="Fu J."/>
            <person name="Hansberg W."/>
            <person name="Kim J.-M."/>
            <person name="Kodira C.D."/>
            <person name="Koehrsen M.J."/>
            <person name="Liu B."/>
            <person name="Miranda-Saavedra D."/>
            <person name="O'Leary S."/>
            <person name="Ortiz-Castellanos L."/>
            <person name="Poulter R."/>
            <person name="Rodriguez-Romero J."/>
            <person name="Ruiz-Herrera J."/>
            <person name="Shen Y.-Q."/>
            <person name="Zeng Q."/>
            <person name="Galagan J."/>
            <person name="Birren B.W."/>
            <person name="Cuomo C.A."/>
            <person name="Wickes B.L."/>
        </authorList>
    </citation>
    <scope>NUCLEOTIDE SEQUENCE [LARGE SCALE GENOMIC DNA]</scope>
    <source>
        <strain evidence="2">RA 99-880 / ATCC MYA-4621 / FGSC 9543 / NRRL 43880</strain>
    </source>
</reference>
<name>I1C2E8_RHIO9</name>
<dbReference type="InParanoid" id="I1C2E8"/>
<dbReference type="VEuPathDB" id="FungiDB:RO3G_07333"/>
<proteinExistence type="predicted"/>
<accession>I1C2E8</accession>
<keyword evidence="2" id="KW-1185">Reference proteome</keyword>
<dbReference type="RefSeq" id="XP_067518024.1">
    <property type="nucleotide sequence ID" value="XM_067661923.1"/>
</dbReference>
<dbReference type="AlphaFoldDB" id="I1C2E8"/>